<comment type="caution">
    <text evidence="1">The sequence shown here is derived from an EMBL/GenBank/DDBJ whole genome shotgun (WGS) entry which is preliminary data.</text>
</comment>
<gene>
    <name evidence="1" type="ORF">S01H1_38769</name>
</gene>
<organism evidence="1">
    <name type="scientific">marine sediment metagenome</name>
    <dbReference type="NCBI Taxonomy" id="412755"/>
    <lineage>
        <taxon>unclassified sequences</taxon>
        <taxon>metagenomes</taxon>
        <taxon>ecological metagenomes</taxon>
    </lineage>
</organism>
<accession>X0UPT1</accession>
<sequence>MKKLGITLVLIVAICFTTIGCAKPDVPYCTKEKVIELAESQFGLRFSAFPARLVEGATSATYDGDHVWTVGIKVEKLEQGP</sequence>
<evidence type="ECO:0000313" key="1">
    <source>
        <dbReference type="EMBL" id="GAG07690.1"/>
    </source>
</evidence>
<dbReference type="EMBL" id="BARS01024422">
    <property type="protein sequence ID" value="GAG07690.1"/>
    <property type="molecule type" value="Genomic_DNA"/>
</dbReference>
<feature type="non-terminal residue" evidence="1">
    <location>
        <position position="81"/>
    </location>
</feature>
<protein>
    <submittedName>
        <fullName evidence="1">Uncharacterized protein</fullName>
    </submittedName>
</protein>
<dbReference type="AlphaFoldDB" id="X0UPT1"/>
<reference evidence="1" key="1">
    <citation type="journal article" date="2014" name="Front. Microbiol.">
        <title>High frequency of phylogenetically diverse reductive dehalogenase-homologous genes in deep subseafloor sedimentary metagenomes.</title>
        <authorList>
            <person name="Kawai M."/>
            <person name="Futagami T."/>
            <person name="Toyoda A."/>
            <person name="Takaki Y."/>
            <person name="Nishi S."/>
            <person name="Hori S."/>
            <person name="Arai W."/>
            <person name="Tsubouchi T."/>
            <person name="Morono Y."/>
            <person name="Uchiyama I."/>
            <person name="Ito T."/>
            <person name="Fujiyama A."/>
            <person name="Inagaki F."/>
            <person name="Takami H."/>
        </authorList>
    </citation>
    <scope>NUCLEOTIDE SEQUENCE</scope>
    <source>
        <strain evidence="1">Expedition CK06-06</strain>
    </source>
</reference>
<dbReference type="PROSITE" id="PS51257">
    <property type="entry name" value="PROKAR_LIPOPROTEIN"/>
    <property type="match status" value="1"/>
</dbReference>
<proteinExistence type="predicted"/>
<name>X0UPT1_9ZZZZ</name>